<sequence length="79" mass="9083">MKEKSMFASNSLIEHVLRGGLGICLLWFAIDLAYTDPFISLGLGIVTLFLFRGCPICWTIGLFETVYLQYHKFKNRHIN</sequence>
<keyword evidence="3" id="KW-1185">Reference proteome</keyword>
<gene>
    <name evidence="2" type="ORF">SAMN02745724_04253</name>
</gene>
<dbReference type="RefSeq" id="WP_091989456.1">
    <property type="nucleotide sequence ID" value="NZ_FOLO01000050.1"/>
</dbReference>
<name>A0A1I1RJR8_9GAMM</name>
<proteinExistence type="predicted"/>
<protein>
    <recommendedName>
        <fullName evidence="4">DUF2892 domain-containing protein</fullName>
    </recommendedName>
</protein>
<reference evidence="2 3" key="1">
    <citation type="submission" date="2016-10" db="EMBL/GenBank/DDBJ databases">
        <authorList>
            <person name="de Groot N.N."/>
        </authorList>
    </citation>
    <scope>NUCLEOTIDE SEQUENCE [LARGE SCALE GENOMIC DNA]</scope>
    <source>
        <strain evidence="2 3">DSM 6059</strain>
    </source>
</reference>
<evidence type="ECO:0000313" key="3">
    <source>
        <dbReference type="Proteomes" id="UP000198862"/>
    </source>
</evidence>
<evidence type="ECO:0000313" key="2">
    <source>
        <dbReference type="EMBL" id="SFD34277.1"/>
    </source>
</evidence>
<evidence type="ECO:0008006" key="4">
    <source>
        <dbReference type="Google" id="ProtNLM"/>
    </source>
</evidence>
<evidence type="ECO:0000256" key="1">
    <source>
        <dbReference type="SAM" id="Phobius"/>
    </source>
</evidence>
<keyword evidence="1" id="KW-0812">Transmembrane</keyword>
<feature type="transmembrane region" description="Helical" evidence="1">
    <location>
        <begin position="42"/>
        <end position="68"/>
    </location>
</feature>
<dbReference type="STRING" id="1123010.SAMN02745724_04253"/>
<dbReference type="OrthoDB" id="8910936at2"/>
<dbReference type="AlphaFoldDB" id="A0A1I1RJR8"/>
<accession>A0A1I1RJR8</accession>
<keyword evidence="1" id="KW-1133">Transmembrane helix</keyword>
<dbReference type="Proteomes" id="UP000198862">
    <property type="component" value="Unassembled WGS sequence"/>
</dbReference>
<dbReference type="EMBL" id="FOLO01000050">
    <property type="protein sequence ID" value="SFD34277.1"/>
    <property type="molecule type" value="Genomic_DNA"/>
</dbReference>
<feature type="transmembrane region" description="Helical" evidence="1">
    <location>
        <begin position="12"/>
        <end position="30"/>
    </location>
</feature>
<keyword evidence="1" id="KW-0472">Membrane</keyword>
<organism evidence="2 3">
    <name type="scientific">Pseudoalteromonas denitrificans DSM 6059</name>
    <dbReference type="NCBI Taxonomy" id="1123010"/>
    <lineage>
        <taxon>Bacteria</taxon>
        <taxon>Pseudomonadati</taxon>
        <taxon>Pseudomonadota</taxon>
        <taxon>Gammaproteobacteria</taxon>
        <taxon>Alteromonadales</taxon>
        <taxon>Pseudoalteromonadaceae</taxon>
        <taxon>Pseudoalteromonas</taxon>
    </lineage>
</organism>